<dbReference type="InterPro" id="IPR011009">
    <property type="entry name" value="Kinase-like_dom_sf"/>
</dbReference>
<name>A0AA39SBD3_ACESA</name>
<feature type="transmembrane region" description="Helical" evidence="8">
    <location>
        <begin position="497"/>
        <end position="521"/>
    </location>
</feature>
<dbReference type="SUPFAM" id="SSF52058">
    <property type="entry name" value="L domain-like"/>
    <property type="match status" value="1"/>
</dbReference>
<comment type="subcellular location">
    <subcellularLocation>
        <location evidence="1">Membrane</location>
    </subcellularLocation>
</comment>
<proteinExistence type="predicted"/>
<dbReference type="GO" id="GO:0016020">
    <property type="term" value="C:membrane"/>
    <property type="evidence" value="ECO:0007669"/>
    <property type="project" value="UniProtKB-SubCell"/>
</dbReference>
<dbReference type="InterPro" id="IPR000719">
    <property type="entry name" value="Prot_kinase_dom"/>
</dbReference>
<evidence type="ECO:0000256" key="4">
    <source>
        <dbReference type="ARBA" id="ARBA00022737"/>
    </source>
</evidence>
<dbReference type="EMBL" id="JAUESC010000381">
    <property type="protein sequence ID" value="KAK0589791.1"/>
    <property type="molecule type" value="Genomic_DNA"/>
</dbReference>
<evidence type="ECO:0000256" key="7">
    <source>
        <dbReference type="ARBA" id="ARBA00023180"/>
    </source>
</evidence>
<dbReference type="Proteomes" id="UP001168877">
    <property type="component" value="Unassembled WGS sequence"/>
</dbReference>
<dbReference type="PANTHER" id="PTHR48056">
    <property type="entry name" value="LRR RECEPTOR-LIKE SERINE/THREONINE-PROTEIN KINASE-RELATED"/>
    <property type="match status" value="1"/>
</dbReference>
<dbReference type="Gene3D" id="3.80.10.10">
    <property type="entry name" value="Ribonuclease Inhibitor"/>
    <property type="match status" value="2"/>
</dbReference>
<protein>
    <recommendedName>
        <fullName evidence="9">Protein kinase domain-containing protein</fullName>
    </recommendedName>
</protein>
<dbReference type="InterPro" id="IPR050647">
    <property type="entry name" value="Plant_LRR-RLKs"/>
</dbReference>
<evidence type="ECO:0000256" key="1">
    <source>
        <dbReference type="ARBA" id="ARBA00004370"/>
    </source>
</evidence>
<dbReference type="Gene3D" id="3.30.200.20">
    <property type="entry name" value="Phosphorylase Kinase, domain 1"/>
    <property type="match status" value="1"/>
</dbReference>
<evidence type="ECO:0000259" key="9">
    <source>
        <dbReference type="PROSITE" id="PS50011"/>
    </source>
</evidence>
<comment type="caution">
    <text evidence="10">The sequence shown here is derived from an EMBL/GenBank/DDBJ whole genome shotgun (WGS) entry which is preliminary data.</text>
</comment>
<dbReference type="Gene3D" id="1.10.510.10">
    <property type="entry name" value="Transferase(Phosphotransferase) domain 1"/>
    <property type="match status" value="1"/>
</dbReference>
<dbReference type="InterPro" id="IPR038538">
    <property type="entry name" value="MTERF_sf"/>
</dbReference>
<evidence type="ECO:0000256" key="3">
    <source>
        <dbReference type="ARBA" id="ARBA00022692"/>
    </source>
</evidence>
<evidence type="ECO:0000313" key="10">
    <source>
        <dbReference type="EMBL" id="KAK0589791.1"/>
    </source>
</evidence>
<reference evidence="10" key="2">
    <citation type="submission" date="2023-06" db="EMBL/GenBank/DDBJ databases">
        <authorList>
            <person name="Swenson N.G."/>
            <person name="Wegrzyn J.L."/>
            <person name="Mcevoy S.L."/>
        </authorList>
    </citation>
    <scope>NUCLEOTIDE SEQUENCE</scope>
    <source>
        <strain evidence="10">NS2018</strain>
        <tissue evidence="10">Leaf</tissue>
    </source>
</reference>
<dbReference type="GO" id="GO:0004672">
    <property type="term" value="F:protein kinase activity"/>
    <property type="evidence" value="ECO:0007669"/>
    <property type="project" value="InterPro"/>
</dbReference>
<evidence type="ECO:0000313" key="11">
    <source>
        <dbReference type="Proteomes" id="UP001168877"/>
    </source>
</evidence>
<dbReference type="Pfam" id="PF07714">
    <property type="entry name" value="PK_Tyr_Ser-Thr"/>
    <property type="match status" value="1"/>
</dbReference>
<gene>
    <name evidence="10" type="ORF">LWI29_018574</name>
</gene>
<feature type="domain" description="Protein kinase" evidence="9">
    <location>
        <begin position="588"/>
        <end position="856"/>
    </location>
</feature>
<evidence type="ECO:0000256" key="8">
    <source>
        <dbReference type="SAM" id="Phobius"/>
    </source>
</evidence>
<dbReference type="FunFam" id="3.80.10.10:FF:000380">
    <property type="entry name" value="Putative inactive leucine-rich repeat receptor-like protein kinase"/>
    <property type="match status" value="1"/>
</dbReference>
<dbReference type="GO" id="GO:0005524">
    <property type="term" value="F:ATP binding"/>
    <property type="evidence" value="ECO:0007669"/>
    <property type="project" value="InterPro"/>
</dbReference>
<dbReference type="InterPro" id="IPR001611">
    <property type="entry name" value="Leu-rich_rpt"/>
</dbReference>
<keyword evidence="4" id="KW-0677">Repeat</keyword>
<dbReference type="Pfam" id="PF00560">
    <property type="entry name" value="LRR_1"/>
    <property type="match status" value="1"/>
</dbReference>
<evidence type="ECO:0000256" key="6">
    <source>
        <dbReference type="ARBA" id="ARBA00023136"/>
    </source>
</evidence>
<keyword evidence="11" id="KW-1185">Reference proteome</keyword>
<dbReference type="PANTHER" id="PTHR48056:SF71">
    <property type="entry name" value="LEUCINE-RICH REPEAT PROTEIN KINASE FAMILY PROTEIN"/>
    <property type="match status" value="1"/>
</dbReference>
<keyword evidence="5 8" id="KW-1133">Transmembrane helix</keyword>
<dbReference type="InterPro" id="IPR001245">
    <property type="entry name" value="Ser-Thr/Tyr_kinase_cat_dom"/>
</dbReference>
<dbReference type="FunFam" id="3.80.10.10:FF:000155">
    <property type="entry name" value="Putative inactive leucine-rich repeat receptor-like protein kinase"/>
    <property type="match status" value="1"/>
</dbReference>
<dbReference type="InterPro" id="IPR032675">
    <property type="entry name" value="LRR_dom_sf"/>
</dbReference>
<reference evidence="10" key="1">
    <citation type="journal article" date="2022" name="Plant J.">
        <title>Strategies of tolerance reflected in two North American maple genomes.</title>
        <authorList>
            <person name="McEvoy S.L."/>
            <person name="Sezen U.U."/>
            <person name="Trouern-Trend A."/>
            <person name="McMahon S.M."/>
            <person name="Schaberg P.G."/>
            <person name="Yang J."/>
            <person name="Wegrzyn J.L."/>
            <person name="Swenson N.G."/>
        </authorList>
    </citation>
    <scope>NUCLEOTIDE SEQUENCE</scope>
    <source>
        <strain evidence="10">NS2018</strain>
    </source>
</reference>
<evidence type="ECO:0000256" key="5">
    <source>
        <dbReference type="ARBA" id="ARBA00022989"/>
    </source>
</evidence>
<keyword evidence="6 8" id="KW-0472">Membrane</keyword>
<keyword evidence="7" id="KW-0325">Glycoprotein</keyword>
<accession>A0AA39SBD3</accession>
<keyword evidence="2" id="KW-0433">Leucine-rich repeat</keyword>
<keyword evidence="3 8" id="KW-0812">Transmembrane</keyword>
<organism evidence="10 11">
    <name type="scientific">Acer saccharum</name>
    <name type="common">Sugar maple</name>
    <dbReference type="NCBI Taxonomy" id="4024"/>
    <lineage>
        <taxon>Eukaryota</taxon>
        <taxon>Viridiplantae</taxon>
        <taxon>Streptophyta</taxon>
        <taxon>Embryophyta</taxon>
        <taxon>Tracheophyta</taxon>
        <taxon>Spermatophyta</taxon>
        <taxon>Magnoliopsida</taxon>
        <taxon>eudicotyledons</taxon>
        <taxon>Gunneridae</taxon>
        <taxon>Pentapetalae</taxon>
        <taxon>rosids</taxon>
        <taxon>malvids</taxon>
        <taxon>Sapindales</taxon>
        <taxon>Sapindaceae</taxon>
        <taxon>Hippocastanoideae</taxon>
        <taxon>Acereae</taxon>
        <taxon>Acer</taxon>
    </lineage>
</organism>
<dbReference type="Pfam" id="PF13855">
    <property type="entry name" value="LRR_8"/>
    <property type="match status" value="1"/>
</dbReference>
<sequence>MPFIDFLKGFLQTDDNLTRALVKVSPVIGRNFEKIIVPNINTLRAYGVPEPHIVKLFLLAPRSFLLRFDLFEKRVDAIEKMGFEPTSKSFTLAVRSMATISKSNWEKKKEILVNLVFVSWVLLIPSTHELQTSQVQVLLQLRKQLEYPSSLEIFENYEGDPCNLTSTAHMSITCQGNSVTELKIVGDKPVKVSDFNGHAIPNQTLSESFSIDSFVTTLTRLTSLRVLSLVSLGIWGPLPDKIHRLSSLEVLDFCSNFMSGSIPFGISRLDKLQILAMDTNFFNGSVPDWWDSLSNLTILSLKGNQLKGPFPTSICRITSLTDIAMSHNELSGKLPDMSTLTSLHVLDLRENKLDSGLPVLPKVLITILLSKNSFSGEIPDQFGELDVLQHLDLSFNHLSGTPPSALFSLPNISYLHLASNMLSGSLPDYLSCGSKLGFVDVSDNKLIGVLPPCLDSTSDKRVVKFGGNCLSTDSQHQHQESYCREASTSKQSRVRDIGVLVAIIGGAVLFIVLLGSVLLILCRRYCSRVKIERHTRPKVVHDNPPTVVSSEALTNARLISQVAKLGTQSSLVYRWFSLEELKEATNNFDSSSFMGEGSKGKLYKGRLENGTYVAIRSLALLKKYSIQNLKVRLDFLSKLHHPHLVTLLGHCIEASGQDDSSANKILLVYEYMSNGNYRTHLSENFPGKVLKWSDRLAILISVAKAVHFLHTGVIPGAFNNRLRTNNILLDEHQIAKLSDYGMSIVMQENEKLEAKGEGPKSCQKTKQEDDVYNFGFILLESLVGPIVSGKGEAFLLNEMASFGSQDGRRRIVDPVVLTTCTQESLSIVVSITNKCTCPEPSSRPSFEDVLWNLQYAAQVQATADSDQKSDS</sequence>
<dbReference type="Gene3D" id="1.25.70.10">
    <property type="entry name" value="Transcription termination factor 3, mitochondrial"/>
    <property type="match status" value="1"/>
</dbReference>
<dbReference type="FunFam" id="3.30.200.20:FF:000479">
    <property type="entry name" value="Putative inactive leucine-rich repeat receptor-like protein kinase"/>
    <property type="match status" value="1"/>
</dbReference>
<dbReference type="FunFam" id="1.10.510.10:FF:000657">
    <property type="entry name" value="Putative inactive leucine-rich repeat receptor-like protein kinase"/>
    <property type="match status" value="1"/>
</dbReference>
<dbReference type="AlphaFoldDB" id="A0AA39SBD3"/>
<evidence type="ECO:0000256" key="2">
    <source>
        <dbReference type="ARBA" id="ARBA00022614"/>
    </source>
</evidence>
<dbReference type="PROSITE" id="PS50011">
    <property type="entry name" value="PROTEIN_KINASE_DOM"/>
    <property type="match status" value="1"/>
</dbReference>
<dbReference type="SUPFAM" id="SSF56112">
    <property type="entry name" value="Protein kinase-like (PK-like)"/>
    <property type="match status" value="1"/>
</dbReference>
<dbReference type="GO" id="GO:0033612">
    <property type="term" value="F:receptor serine/threonine kinase binding"/>
    <property type="evidence" value="ECO:0007669"/>
    <property type="project" value="TreeGrafter"/>
</dbReference>